<dbReference type="Proteomes" id="UP000322918">
    <property type="component" value="Unassembled WGS sequence"/>
</dbReference>
<sequence>MNIMRKGFLYISVLLVFLFDSVSGQVSFKGLDHLFTEPRHYVARYVREPPVIDGNTEEDVWKNAPWTDFFKDIEGDKKPDPPLKTRVKILWNDTCLFVAAELEEPHVWANISKRDQVVFYDNDFEVFIDPDNNTHQYFEIEVNALNTIFDLFLSKPYRNNSGALISWDAPGLRSAVKVLGTINRPYDTDKGWTVEMAIPFKAVTIGNDTKVPADGDLWRINFSRVEWDSEVKNGSYRKRKGPDGKSLPEHNWVWSPQGVINMHYPERWGYLLFSKSGSASFSMPYSELQRRYLWLVYYRQKEYFGRTKRYAKSLKDLGISPEIEIDSKINRLTMFASSSQFCVTIDSDSGGAEINEEGLVQITRTE</sequence>
<feature type="domain" description="Carbohydrate-binding" evidence="1">
    <location>
        <begin position="52"/>
        <end position="211"/>
    </location>
</feature>
<reference evidence="2 3" key="1">
    <citation type="submission" date="2019-09" db="EMBL/GenBank/DDBJ databases">
        <title>Pararcticibacter amylolyticus gen. nov., sp. nov., isolated from a rottenly hemp rope, and reclassification of Pedobacter tournemirensis as Pararcticibacter tournemirensis comb. nov.</title>
        <authorList>
            <person name="Cai Y."/>
        </authorList>
    </citation>
    <scope>NUCLEOTIDE SEQUENCE [LARGE SCALE GENOMIC DNA]</scope>
    <source>
        <strain evidence="2 3">TF5-37.2-LB10</strain>
    </source>
</reference>
<protein>
    <recommendedName>
        <fullName evidence="1">Carbohydrate-binding domain-containing protein</fullName>
    </recommendedName>
</protein>
<comment type="caution">
    <text evidence="2">The sequence shown here is derived from an EMBL/GenBank/DDBJ whole genome shotgun (WGS) entry which is preliminary data.</text>
</comment>
<evidence type="ECO:0000313" key="2">
    <source>
        <dbReference type="EMBL" id="KAA8483862.1"/>
    </source>
</evidence>
<dbReference type="GO" id="GO:0016052">
    <property type="term" value="P:carbohydrate catabolic process"/>
    <property type="evidence" value="ECO:0007669"/>
    <property type="project" value="InterPro"/>
</dbReference>
<dbReference type="OrthoDB" id="9786766at2"/>
<dbReference type="PANTHER" id="PTHR35532">
    <property type="entry name" value="SIMILAR TO POLYHYDROXYALKANOATE DEPOLYMERASE"/>
    <property type="match status" value="1"/>
</dbReference>
<dbReference type="AlphaFoldDB" id="A0A5M9HA80"/>
<organism evidence="2 3">
    <name type="scientific">Arcticibacter tournemirensis</name>
    <dbReference type="NCBI Taxonomy" id="699437"/>
    <lineage>
        <taxon>Bacteria</taxon>
        <taxon>Pseudomonadati</taxon>
        <taxon>Bacteroidota</taxon>
        <taxon>Sphingobacteriia</taxon>
        <taxon>Sphingobacteriales</taxon>
        <taxon>Sphingobacteriaceae</taxon>
        <taxon>Arcticibacter</taxon>
    </lineage>
</organism>
<dbReference type="GO" id="GO:0030246">
    <property type="term" value="F:carbohydrate binding"/>
    <property type="evidence" value="ECO:0007669"/>
    <property type="project" value="InterPro"/>
</dbReference>
<dbReference type="Pfam" id="PF06452">
    <property type="entry name" value="CBM9_1"/>
    <property type="match status" value="1"/>
</dbReference>
<gene>
    <name evidence="2" type="ORF">F1649_08205</name>
</gene>
<evidence type="ECO:0000259" key="1">
    <source>
        <dbReference type="Pfam" id="PF06452"/>
    </source>
</evidence>
<dbReference type="SUPFAM" id="SSF49344">
    <property type="entry name" value="CBD9-like"/>
    <property type="match status" value="1"/>
</dbReference>
<accession>A0A5M9HA80</accession>
<dbReference type="InterPro" id="IPR010502">
    <property type="entry name" value="Carb-bd_dom_fam9"/>
</dbReference>
<name>A0A5M9HA80_9SPHI</name>
<dbReference type="GO" id="GO:0004553">
    <property type="term" value="F:hydrolase activity, hydrolyzing O-glycosyl compounds"/>
    <property type="evidence" value="ECO:0007669"/>
    <property type="project" value="InterPro"/>
</dbReference>
<dbReference type="CDD" id="cd09620">
    <property type="entry name" value="CBM9_like_3"/>
    <property type="match status" value="1"/>
</dbReference>
<proteinExistence type="predicted"/>
<evidence type="ECO:0000313" key="3">
    <source>
        <dbReference type="Proteomes" id="UP000322918"/>
    </source>
</evidence>
<dbReference type="Gene3D" id="2.60.40.1190">
    <property type="match status" value="1"/>
</dbReference>
<dbReference type="PANTHER" id="PTHR35532:SF5">
    <property type="entry name" value="CARBOHYDRATE-BINDING DOMAIN-CONTAINING PROTEIN"/>
    <property type="match status" value="1"/>
</dbReference>
<keyword evidence="3" id="KW-1185">Reference proteome</keyword>
<dbReference type="EMBL" id="VWNE01000010">
    <property type="protein sequence ID" value="KAA8483862.1"/>
    <property type="molecule type" value="Genomic_DNA"/>
</dbReference>